<name>A0A655AGK8_MYCTX</name>
<dbReference type="EMBL" id="CNFT01001202">
    <property type="protein sequence ID" value="CKS99982.1"/>
    <property type="molecule type" value="Genomic_DNA"/>
</dbReference>
<proteinExistence type="predicted"/>
<sequence length="186" mass="20833">MQPGRRPAQVLPLPETVEQPQFGRPVQQLRAIHRVTLELIQHVCPGFHDVGRPRVRVAAIHQLSHSVQVDPLQRKTGQFPAVGQRNGRSQRRIAGDCVHRMYRAGQRQVGQIYCVGWSFFDQVEHQRRGTQLQIGRRLGKVGVADDDVQPAVPVGVGVRFVAGVDDAALERCFQPYLDLDVVRTLG</sequence>
<gene>
    <name evidence="1" type="ORF">ERS027659_03837</name>
</gene>
<organism evidence="1 2">
    <name type="scientific">Mycobacterium tuberculosis</name>
    <dbReference type="NCBI Taxonomy" id="1773"/>
    <lineage>
        <taxon>Bacteria</taxon>
        <taxon>Bacillati</taxon>
        <taxon>Actinomycetota</taxon>
        <taxon>Actinomycetes</taxon>
        <taxon>Mycobacteriales</taxon>
        <taxon>Mycobacteriaceae</taxon>
        <taxon>Mycobacterium</taxon>
        <taxon>Mycobacterium tuberculosis complex</taxon>
    </lineage>
</organism>
<dbReference type="Proteomes" id="UP000050164">
    <property type="component" value="Unassembled WGS sequence"/>
</dbReference>
<protein>
    <submittedName>
        <fullName evidence="1">Uncharacterized protein</fullName>
    </submittedName>
</protein>
<dbReference type="AlphaFoldDB" id="A0A655AGK8"/>
<accession>A0A655AGK8</accession>
<evidence type="ECO:0000313" key="2">
    <source>
        <dbReference type="Proteomes" id="UP000050164"/>
    </source>
</evidence>
<evidence type="ECO:0000313" key="1">
    <source>
        <dbReference type="EMBL" id="CKS99982.1"/>
    </source>
</evidence>
<reference evidence="1 2" key="1">
    <citation type="submission" date="2015-03" db="EMBL/GenBank/DDBJ databases">
        <authorList>
            <consortium name="Pathogen Informatics"/>
        </authorList>
    </citation>
    <scope>NUCLEOTIDE SEQUENCE [LARGE SCALE GENOMIC DNA]</scope>
    <source>
        <strain evidence="1 2">Bir 185</strain>
    </source>
</reference>